<keyword evidence="8" id="KW-0106">Calcium</keyword>
<evidence type="ECO:0000256" key="10">
    <source>
        <dbReference type="ARBA" id="ARBA00023065"/>
    </source>
</evidence>
<keyword evidence="6 14" id="KW-0812">Transmembrane</keyword>
<evidence type="ECO:0000256" key="1">
    <source>
        <dbReference type="ARBA" id="ARBA00004651"/>
    </source>
</evidence>
<keyword evidence="9 14" id="KW-1133">Transmembrane helix</keyword>
<feature type="transmembrane region" description="Helical" evidence="14">
    <location>
        <begin position="532"/>
        <end position="551"/>
    </location>
</feature>
<feature type="region of interest" description="Disordered" evidence="13">
    <location>
        <begin position="816"/>
        <end position="875"/>
    </location>
</feature>
<dbReference type="GO" id="GO:0098703">
    <property type="term" value="P:calcium ion import across plasma membrane"/>
    <property type="evidence" value="ECO:0007669"/>
    <property type="project" value="TreeGrafter"/>
</dbReference>
<dbReference type="GO" id="GO:0005886">
    <property type="term" value="C:plasma membrane"/>
    <property type="evidence" value="ECO:0007669"/>
    <property type="project" value="UniProtKB-SubCell"/>
</dbReference>
<dbReference type="Proteomes" id="UP000749559">
    <property type="component" value="Unassembled WGS sequence"/>
</dbReference>
<evidence type="ECO:0000313" key="15">
    <source>
        <dbReference type="EMBL" id="CAH1784044.1"/>
    </source>
</evidence>
<evidence type="ECO:0000256" key="13">
    <source>
        <dbReference type="SAM" id="MobiDB-lite"/>
    </source>
</evidence>
<evidence type="ECO:0000256" key="6">
    <source>
        <dbReference type="ARBA" id="ARBA00022692"/>
    </source>
</evidence>
<dbReference type="FunFam" id="1.25.40.20:FF:000185">
    <property type="entry name" value="OSMotic avoidance abnormal family member"/>
    <property type="match status" value="1"/>
</dbReference>
<proteinExistence type="predicted"/>
<feature type="compositionally biased region" description="Polar residues" evidence="13">
    <location>
        <begin position="900"/>
        <end position="923"/>
    </location>
</feature>
<comment type="caution">
    <text evidence="15">The sequence shown here is derived from an EMBL/GenBank/DDBJ whole genome shotgun (WGS) entry which is preliminary data.</text>
</comment>
<keyword evidence="5" id="KW-0107">Calcium channel</keyword>
<dbReference type="AlphaFoldDB" id="A0A8J1T6H5"/>
<evidence type="ECO:0000256" key="2">
    <source>
        <dbReference type="ARBA" id="ARBA00022448"/>
    </source>
</evidence>
<dbReference type="Gene3D" id="1.25.40.20">
    <property type="entry name" value="Ankyrin repeat-containing domain"/>
    <property type="match status" value="1"/>
</dbReference>
<evidence type="ECO:0000256" key="4">
    <source>
        <dbReference type="ARBA" id="ARBA00022568"/>
    </source>
</evidence>
<keyword evidence="12" id="KW-0407">Ion channel</keyword>
<dbReference type="Pfam" id="PF00023">
    <property type="entry name" value="Ank"/>
    <property type="match status" value="1"/>
</dbReference>
<dbReference type="OrthoDB" id="533508at2759"/>
<dbReference type="InterPro" id="IPR002110">
    <property type="entry name" value="Ankyrin_rpt"/>
</dbReference>
<feature type="transmembrane region" description="Helical" evidence="14">
    <location>
        <begin position="563"/>
        <end position="580"/>
    </location>
</feature>
<reference evidence="15" key="1">
    <citation type="submission" date="2022-03" db="EMBL/GenBank/DDBJ databases">
        <authorList>
            <person name="Martin C."/>
        </authorList>
    </citation>
    <scope>NUCLEOTIDE SEQUENCE</scope>
</reference>
<dbReference type="GO" id="GO:0005262">
    <property type="term" value="F:calcium channel activity"/>
    <property type="evidence" value="ECO:0007669"/>
    <property type="project" value="UniProtKB-KW"/>
</dbReference>
<feature type="transmembrane region" description="Helical" evidence="14">
    <location>
        <begin position="494"/>
        <end position="512"/>
    </location>
</feature>
<keyword evidence="3" id="KW-1003">Cell membrane</keyword>
<dbReference type="PANTHER" id="PTHR10582">
    <property type="entry name" value="TRANSIENT RECEPTOR POTENTIAL ION CHANNEL PROTEIN"/>
    <property type="match status" value="1"/>
</dbReference>
<accession>A0A8J1T6H5</accession>
<evidence type="ECO:0000256" key="7">
    <source>
        <dbReference type="ARBA" id="ARBA00022737"/>
    </source>
</evidence>
<evidence type="ECO:0000313" key="16">
    <source>
        <dbReference type="Proteomes" id="UP000749559"/>
    </source>
</evidence>
<evidence type="ECO:0000256" key="12">
    <source>
        <dbReference type="ARBA" id="ARBA00023303"/>
    </source>
</evidence>
<feature type="region of interest" description="Disordered" evidence="13">
    <location>
        <begin position="898"/>
        <end position="1005"/>
    </location>
</feature>
<evidence type="ECO:0000256" key="14">
    <source>
        <dbReference type="SAM" id="Phobius"/>
    </source>
</evidence>
<dbReference type="SMART" id="SM00248">
    <property type="entry name" value="ANK"/>
    <property type="match status" value="5"/>
</dbReference>
<dbReference type="InterPro" id="IPR024862">
    <property type="entry name" value="TRPV"/>
</dbReference>
<organism evidence="15 16">
    <name type="scientific">Owenia fusiformis</name>
    <name type="common">Polychaete worm</name>
    <dbReference type="NCBI Taxonomy" id="6347"/>
    <lineage>
        <taxon>Eukaryota</taxon>
        <taxon>Metazoa</taxon>
        <taxon>Spiralia</taxon>
        <taxon>Lophotrochozoa</taxon>
        <taxon>Annelida</taxon>
        <taxon>Polychaeta</taxon>
        <taxon>Sedentaria</taxon>
        <taxon>Canalipalpata</taxon>
        <taxon>Sabellida</taxon>
        <taxon>Oweniida</taxon>
        <taxon>Oweniidae</taxon>
        <taxon>Owenia</taxon>
    </lineage>
</organism>
<feature type="transmembrane region" description="Helical" evidence="14">
    <location>
        <begin position="629"/>
        <end position="651"/>
    </location>
</feature>
<dbReference type="InterPro" id="IPR036770">
    <property type="entry name" value="Ankyrin_rpt-contain_sf"/>
</dbReference>
<keyword evidence="10" id="KW-0406">Ion transport</keyword>
<comment type="subcellular location">
    <subcellularLocation>
        <location evidence="1">Cell membrane</location>
        <topology evidence="1">Multi-pass membrane protein</topology>
    </subcellularLocation>
</comment>
<evidence type="ECO:0000256" key="11">
    <source>
        <dbReference type="ARBA" id="ARBA00023136"/>
    </source>
</evidence>
<feature type="compositionally biased region" description="Polar residues" evidence="13">
    <location>
        <begin position="841"/>
        <end position="850"/>
    </location>
</feature>
<dbReference type="Gene3D" id="1.10.287.70">
    <property type="match status" value="1"/>
</dbReference>
<dbReference type="Pfam" id="PF00520">
    <property type="entry name" value="Ion_trans"/>
    <property type="match status" value="1"/>
</dbReference>
<dbReference type="PROSITE" id="PS50088">
    <property type="entry name" value="ANK_REPEAT"/>
    <property type="match status" value="2"/>
</dbReference>
<sequence length="1005" mass="113215">MKCLGYKHSGINCFSLSGKMGNLCNIGAPDPDNAWKAQNAEMMDNLVYHYVNLAGGGKLVDAYIEYGESAAVRMIVDEIEFYLYSHGKGYHIAKNDFARWKYKMLNKVKGSSIVDTRTDAEVLAEFQEDEFNKFHEHDACWDLNKRGAVGETALHLCFLKSNDSPVHLDIANILLKLYPKLALDIYEGEEYFGESCLHIAIVYGDVKSVLLLLKYGANVNQRATGRFFLPEDQKRKNKAKETNYNGYAYFGEYPLAFAACFGHEAIYDHLIHHGADPDLQDSFGNTVLHMLVIQNQSGMYRYAVKHHTKAANPNIKNIYNMTPLQLASKLGRNKIFNEMMELSSVEVWRYSNITCSKYPLDAIDTIKEDGKTNWNSALMLILKGETDEHLEMLTGGVIKQLLDEKWKTYAQSLYLRRLLVLVFHLIALVFVVCLRPDRNYDLRFGHTDLDLVRYIAEIIVCLGCLSTFLLQIEEIYAQGLVAFMKNLASAPAKSIFMVSCLLILLCVPMRFLEMRNAEDTLLALAVPGSWTYLLFYARSSTLFGPFVIMIYKMCATDMVRFGIIYAIFMSMFTQGFYFLFKDINVAGNPSVSTDFTSPDIAFLTLFQMTLGEFKYEEFGKTRHPILTKALFTVFAFLVPILLLNMLIAMMGNTYQTIISKSEKEWRRQWAQIVVVLERSFSQSKLAKYQDSYAVRMSTNTPALMVIKASNKTRARQRKGAVSAWKLAYKLVKKMNKEKQAKGINGVLDLESDFVRGEIQRQQMRRRAGSMFGDDAGFGDLMSQLAFVKNVNLDVGMNNNNRGDSIENTDTTLLDEQEDNTNEQISNHSTPKKTKKSQSKSILNLSSPSKTSLDRVPLLPLGNKRESQDGFDNPLFDNDIIMHKADRGERVELVDLPHTVRNGSLKNPSNHGANSASKPTSRISSIALELDDRDQTGSSRPMTRKSTRAGMDTFREVELADASVPAPKQTKPGSGGSNGSGGKRKKKSNAVDVANQNIPKFPSTEL</sequence>
<dbReference type="PANTHER" id="PTHR10582:SF2">
    <property type="entry name" value="INACTIVE"/>
    <property type="match status" value="1"/>
</dbReference>
<feature type="transmembrane region" description="Helical" evidence="14">
    <location>
        <begin position="414"/>
        <end position="434"/>
    </location>
</feature>
<dbReference type="PROSITE" id="PS50297">
    <property type="entry name" value="ANK_REP_REGION"/>
    <property type="match status" value="2"/>
</dbReference>
<protein>
    <submittedName>
        <fullName evidence="15">Uncharacterized protein</fullName>
    </submittedName>
</protein>
<keyword evidence="16" id="KW-1185">Reference proteome</keyword>
<evidence type="ECO:0000256" key="8">
    <source>
        <dbReference type="ARBA" id="ARBA00022837"/>
    </source>
</evidence>
<evidence type="ECO:0000256" key="9">
    <source>
        <dbReference type="ARBA" id="ARBA00022989"/>
    </source>
</evidence>
<keyword evidence="7" id="KW-0677">Repeat</keyword>
<keyword evidence="11 14" id="KW-0472">Membrane</keyword>
<name>A0A8J1T6H5_OWEFU</name>
<feature type="transmembrane region" description="Helical" evidence="14">
    <location>
        <begin position="454"/>
        <end position="473"/>
    </location>
</feature>
<dbReference type="SUPFAM" id="SSF48403">
    <property type="entry name" value="Ankyrin repeat"/>
    <property type="match status" value="1"/>
</dbReference>
<evidence type="ECO:0000256" key="5">
    <source>
        <dbReference type="ARBA" id="ARBA00022673"/>
    </source>
</evidence>
<dbReference type="EMBL" id="CAIIXF020000005">
    <property type="protein sequence ID" value="CAH1784044.1"/>
    <property type="molecule type" value="Genomic_DNA"/>
</dbReference>
<gene>
    <name evidence="15" type="ORF">OFUS_LOCUS10303</name>
</gene>
<dbReference type="Pfam" id="PF12796">
    <property type="entry name" value="Ank_2"/>
    <property type="match status" value="1"/>
</dbReference>
<evidence type="ECO:0000256" key="3">
    <source>
        <dbReference type="ARBA" id="ARBA00022475"/>
    </source>
</evidence>
<keyword evidence="2" id="KW-0813">Transport</keyword>
<dbReference type="InterPro" id="IPR005821">
    <property type="entry name" value="Ion_trans_dom"/>
</dbReference>
<keyword evidence="4" id="KW-0109">Calcium transport</keyword>